<dbReference type="InterPro" id="IPR020834">
    <property type="entry name" value="LipOase_CS"/>
</dbReference>
<dbReference type="InterPro" id="IPR013819">
    <property type="entry name" value="LipOase_C"/>
</dbReference>
<protein>
    <submittedName>
        <fullName evidence="5">Lipoxygenase 2, chloroplastic</fullName>
    </submittedName>
</protein>
<evidence type="ECO:0000259" key="4">
    <source>
        <dbReference type="PROSITE" id="PS51393"/>
    </source>
</evidence>
<comment type="caution">
    <text evidence="5">The sequence shown here is derived from an EMBL/GenBank/DDBJ whole genome shotgun (WGS) entry which is preliminary data.</text>
</comment>
<dbReference type="PROSITE" id="PS51393">
    <property type="entry name" value="LIPOXYGENASE_3"/>
    <property type="match status" value="1"/>
</dbReference>
<sequence length="703" mass="80692">MNTYTICLLFKQSYLPSKTPSGLIRLRKIELKNLRGNGEGERKSFERIYDYDTYNNLGDLEKSTDFARLSLEAQNIHIQGAAEHDARIVKKSAFSSLYEVKNMACRFALYMCVCGDDADPLSEQRSSSVYVPRDEAFSEVKQVTFSINALKNVLHALVPQLEIAILEPNLGFPFFAAIDSLFHERITLPQPKSKPGNLQSMLPRLVKAISDSKDALLRFETPEMMDRDKFAWFRDEEFSRQTLAGLNPFSIQLSYLPSKTPSGLIRLRKIELKNLRGNGEGERKSFERIYDYDTYNNLGDLRKALILHRLSLEAQNIHIQGAAEHDARIVKKSAFSSLYEVKNMACRFALYMCVCGDDADPLSEQRSSSVYVPRDEAFSEVKQVTFSLWVSLFPFAAIDSLFHERITLPQPKSKPGNLQSMLPRLVKAISDSKDALLRFETPEMMDRDKFAWFRDEEFSRQTLAGLNPFSIQLEWTLKSKLDPEIYGSPESLITTELMEREIRSIMTVEEALQSKRFLLDYHDLLLPYVNKAEDSLLYRAIHNAANRQLSAMHPIYRLLDPHFRYTMEINALAREGLINAGGVIESAFSLGKYSIELSSVAYNQLSRFDMEALPADLIRRGMAVEDPTSEHGLRLTIEDYPFANDGLILWDAIKQWVSDYVNHYYPEPSLIQTDEELQAWWTEVRTVGHAEKKEEPWWPVLKI</sequence>
<dbReference type="PROSITE" id="PS00081">
    <property type="entry name" value="LIPOXYGENASE_2"/>
    <property type="match status" value="1"/>
</dbReference>
<dbReference type="InterPro" id="IPR001246">
    <property type="entry name" value="LipOase_plant"/>
</dbReference>
<evidence type="ECO:0000313" key="5">
    <source>
        <dbReference type="EMBL" id="KAB1199990.1"/>
    </source>
</evidence>
<dbReference type="PRINTS" id="PR00468">
    <property type="entry name" value="PLTLPOXGNASE"/>
</dbReference>
<feature type="domain" description="Lipoxygenase" evidence="4">
    <location>
        <begin position="13"/>
        <end position="703"/>
    </location>
</feature>
<keyword evidence="1" id="KW-0479">Metal-binding</keyword>
<dbReference type="GO" id="GO:0016702">
    <property type="term" value="F:oxidoreductase activity, acting on single donors with incorporation of molecular oxygen, incorporation of two atoms of oxygen"/>
    <property type="evidence" value="ECO:0007669"/>
    <property type="project" value="InterPro"/>
</dbReference>
<proteinExistence type="predicted"/>
<reference evidence="5 6" key="1">
    <citation type="journal article" date="2019" name="Plant Biotechnol. J.">
        <title>The red bayberry genome and genetic basis of sex determination.</title>
        <authorList>
            <person name="Jia H.M."/>
            <person name="Jia H.J."/>
            <person name="Cai Q.L."/>
            <person name="Wang Y."/>
            <person name="Zhao H.B."/>
            <person name="Yang W.F."/>
            <person name="Wang G.Y."/>
            <person name="Li Y.H."/>
            <person name="Zhan D.L."/>
            <person name="Shen Y.T."/>
            <person name="Niu Q.F."/>
            <person name="Chang L."/>
            <person name="Qiu J."/>
            <person name="Zhao L."/>
            <person name="Xie H.B."/>
            <person name="Fu W.Y."/>
            <person name="Jin J."/>
            <person name="Li X.W."/>
            <person name="Jiao Y."/>
            <person name="Zhou C.C."/>
            <person name="Tu T."/>
            <person name="Chai C.Y."/>
            <person name="Gao J.L."/>
            <person name="Fan L.J."/>
            <person name="van de Weg E."/>
            <person name="Wang J.Y."/>
            <person name="Gao Z.S."/>
        </authorList>
    </citation>
    <scope>NUCLEOTIDE SEQUENCE [LARGE SCALE GENOMIC DNA]</scope>
    <source>
        <tissue evidence="5">Leaves</tissue>
    </source>
</reference>
<dbReference type="Gene3D" id="1.20.245.10">
    <property type="entry name" value="Lipoxygenase-1, Domain 5"/>
    <property type="match status" value="1"/>
</dbReference>
<dbReference type="Pfam" id="PF00305">
    <property type="entry name" value="Lipoxygenase"/>
    <property type="match status" value="5"/>
</dbReference>
<evidence type="ECO:0000256" key="2">
    <source>
        <dbReference type="ARBA" id="ARBA00022964"/>
    </source>
</evidence>
<dbReference type="Gene3D" id="4.10.375.10">
    <property type="entry name" value="Lipoxygenase-1, Domain 2"/>
    <property type="match status" value="2"/>
</dbReference>
<dbReference type="Gene3D" id="4.10.372.10">
    <property type="entry name" value="Lipoxygenase-1, Domain 3"/>
    <property type="match status" value="2"/>
</dbReference>
<evidence type="ECO:0000256" key="3">
    <source>
        <dbReference type="ARBA" id="ARBA00023002"/>
    </source>
</evidence>
<dbReference type="EMBL" id="RXIC02000278">
    <property type="protein sequence ID" value="KAB1199990.1"/>
    <property type="molecule type" value="Genomic_DNA"/>
</dbReference>
<gene>
    <name evidence="5" type="ORF">CJ030_MR0G008708</name>
</gene>
<evidence type="ECO:0000313" key="6">
    <source>
        <dbReference type="Proteomes" id="UP000516437"/>
    </source>
</evidence>
<dbReference type="PANTHER" id="PTHR11771">
    <property type="entry name" value="LIPOXYGENASE"/>
    <property type="match status" value="1"/>
</dbReference>
<accession>A0A6A1ULH2</accession>
<organism evidence="5 6">
    <name type="scientific">Morella rubra</name>
    <name type="common">Chinese bayberry</name>
    <dbReference type="NCBI Taxonomy" id="262757"/>
    <lineage>
        <taxon>Eukaryota</taxon>
        <taxon>Viridiplantae</taxon>
        <taxon>Streptophyta</taxon>
        <taxon>Embryophyta</taxon>
        <taxon>Tracheophyta</taxon>
        <taxon>Spermatophyta</taxon>
        <taxon>Magnoliopsida</taxon>
        <taxon>eudicotyledons</taxon>
        <taxon>Gunneridae</taxon>
        <taxon>Pentapetalae</taxon>
        <taxon>rosids</taxon>
        <taxon>fabids</taxon>
        <taxon>Fagales</taxon>
        <taxon>Myricaceae</taxon>
        <taxon>Morella</taxon>
    </lineage>
</organism>
<dbReference type="InterPro" id="IPR036226">
    <property type="entry name" value="LipOase_C_sf"/>
</dbReference>
<dbReference type="InterPro" id="IPR000907">
    <property type="entry name" value="LipOase"/>
</dbReference>
<keyword evidence="6" id="KW-1185">Reference proteome</keyword>
<dbReference type="Proteomes" id="UP000516437">
    <property type="component" value="Unassembled WGS sequence"/>
</dbReference>
<keyword evidence="3" id="KW-0560">Oxidoreductase</keyword>
<dbReference type="GO" id="GO:0034440">
    <property type="term" value="P:lipid oxidation"/>
    <property type="evidence" value="ECO:0007669"/>
    <property type="project" value="InterPro"/>
</dbReference>
<name>A0A6A1ULH2_9ROSI</name>
<keyword evidence="2" id="KW-0223">Dioxygenase</keyword>
<dbReference type="SUPFAM" id="SSF48484">
    <property type="entry name" value="Lipoxigenase"/>
    <property type="match status" value="2"/>
</dbReference>
<evidence type="ECO:0000256" key="1">
    <source>
        <dbReference type="ARBA" id="ARBA00022723"/>
    </source>
</evidence>
<dbReference type="AlphaFoldDB" id="A0A6A1ULH2"/>
<dbReference type="InterPro" id="IPR027433">
    <property type="entry name" value="Lipoxygenase_dom_3"/>
</dbReference>
<dbReference type="GO" id="GO:0046872">
    <property type="term" value="F:metal ion binding"/>
    <property type="evidence" value="ECO:0007669"/>
    <property type="project" value="UniProtKB-KW"/>
</dbReference>
<dbReference type="OrthoDB" id="407298at2759"/>